<dbReference type="Proteomes" id="UP001205965">
    <property type="component" value="Unassembled WGS sequence"/>
</dbReference>
<accession>A0ABT2FUB0</accession>
<reference evidence="1 2" key="1">
    <citation type="submission" date="2022-08" db="EMBL/GenBank/DDBJ databases">
        <title>YIM 101645 draft genome.</title>
        <authorList>
            <person name="Chen X."/>
        </authorList>
    </citation>
    <scope>NUCLEOTIDE SEQUENCE [LARGE SCALE GENOMIC DNA]</scope>
    <source>
        <strain evidence="1 2">YIM 101645</strain>
    </source>
</reference>
<proteinExistence type="predicted"/>
<gene>
    <name evidence="1" type="ORF">NYP18_04005</name>
</gene>
<dbReference type="Gene3D" id="3.40.630.30">
    <property type="match status" value="1"/>
</dbReference>
<evidence type="ECO:0000313" key="2">
    <source>
        <dbReference type="Proteomes" id="UP001205965"/>
    </source>
</evidence>
<dbReference type="RefSeq" id="WP_259426889.1">
    <property type="nucleotide sequence ID" value="NZ_JANWTC010000002.1"/>
</dbReference>
<comment type="caution">
    <text evidence="1">The sequence shown here is derived from an EMBL/GenBank/DDBJ whole genome shotgun (WGS) entry which is preliminary data.</text>
</comment>
<keyword evidence="2" id="KW-1185">Reference proteome</keyword>
<dbReference type="EMBL" id="JANWTC010000002">
    <property type="protein sequence ID" value="MCS5478815.1"/>
    <property type="molecule type" value="Genomic_DNA"/>
</dbReference>
<sequence length="306" mass="33168">MATVRIHEQLDPGTAAAVAELWGRLDTASLGTADFITTAQELLGYTGTTSTRRQLLLTCADPELTAFVWATLPLSDNTALLEAEMRMMAGADPGPLLHALLSLRPTVAVWLPPGHDLSGHGFRRVQVEIAAALRLPAAVPEAPLAEGYVINSWRGPVPEHHLSCVAGMKETMSTDMPWGGQTHDREVWDGARIREAEEVDRRAGVETLWSLARHTGSGTCVGFTQLSCPAGRPSIAFQEDTLVTGGHRGHGLGMALKVANLARLARELPRVCTIYTWNAEENNPILEINRRLGFVPAARFECWQAG</sequence>
<evidence type="ECO:0000313" key="1">
    <source>
        <dbReference type="EMBL" id="MCS5478815.1"/>
    </source>
</evidence>
<evidence type="ECO:0008006" key="3">
    <source>
        <dbReference type="Google" id="ProtNLM"/>
    </source>
</evidence>
<protein>
    <recommendedName>
        <fullName evidence="3">GNAT family N-acetyltransferase</fullName>
    </recommendedName>
</protein>
<name>A0ABT2FUB0_9CORY</name>
<organism evidence="1 2">
    <name type="scientific">Corynebacterium lemuris</name>
    <dbReference type="NCBI Taxonomy" id="1859292"/>
    <lineage>
        <taxon>Bacteria</taxon>
        <taxon>Bacillati</taxon>
        <taxon>Actinomycetota</taxon>
        <taxon>Actinomycetes</taxon>
        <taxon>Mycobacteriales</taxon>
        <taxon>Corynebacteriaceae</taxon>
        <taxon>Corynebacterium</taxon>
    </lineage>
</organism>
<dbReference type="SUPFAM" id="SSF55729">
    <property type="entry name" value="Acyl-CoA N-acyltransferases (Nat)"/>
    <property type="match status" value="1"/>
</dbReference>
<dbReference type="InterPro" id="IPR016181">
    <property type="entry name" value="Acyl_CoA_acyltransferase"/>
</dbReference>